<gene>
    <name evidence="7" type="ORF">SAMN05444266_11244</name>
</gene>
<evidence type="ECO:0000256" key="2">
    <source>
        <dbReference type="ARBA" id="ARBA00022475"/>
    </source>
</evidence>
<keyword evidence="3 6" id="KW-0812">Transmembrane</keyword>
<organism evidence="7 8">
    <name type="scientific">Chitinophaga jiangningensis</name>
    <dbReference type="NCBI Taxonomy" id="1419482"/>
    <lineage>
        <taxon>Bacteria</taxon>
        <taxon>Pseudomonadati</taxon>
        <taxon>Bacteroidota</taxon>
        <taxon>Chitinophagia</taxon>
        <taxon>Chitinophagales</taxon>
        <taxon>Chitinophagaceae</taxon>
        <taxon>Chitinophaga</taxon>
    </lineage>
</organism>
<keyword evidence="5 6" id="KW-0472">Membrane</keyword>
<evidence type="ECO:0000256" key="1">
    <source>
        <dbReference type="ARBA" id="ARBA00004651"/>
    </source>
</evidence>
<feature type="transmembrane region" description="Helical" evidence="6">
    <location>
        <begin position="345"/>
        <end position="370"/>
    </location>
</feature>
<feature type="transmembrane region" description="Helical" evidence="6">
    <location>
        <begin position="68"/>
        <end position="89"/>
    </location>
</feature>
<evidence type="ECO:0000256" key="3">
    <source>
        <dbReference type="ARBA" id="ARBA00022692"/>
    </source>
</evidence>
<dbReference type="Pfam" id="PF01943">
    <property type="entry name" value="Polysacc_synt"/>
    <property type="match status" value="1"/>
</dbReference>
<dbReference type="InterPro" id="IPR050833">
    <property type="entry name" value="Poly_Biosynth_Transport"/>
</dbReference>
<feature type="transmembrane region" description="Helical" evidence="6">
    <location>
        <begin position="34"/>
        <end position="56"/>
    </location>
</feature>
<accession>A0A1M7M3C4</accession>
<evidence type="ECO:0000256" key="4">
    <source>
        <dbReference type="ARBA" id="ARBA00022989"/>
    </source>
</evidence>
<dbReference type="STRING" id="1419482.SAMN05444266_11244"/>
<feature type="transmembrane region" description="Helical" evidence="6">
    <location>
        <begin position="382"/>
        <end position="400"/>
    </location>
</feature>
<dbReference type="RefSeq" id="WP_083550843.1">
    <property type="nucleotide sequence ID" value="NZ_FRBL01000012.1"/>
</dbReference>
<dbReference type="Proteomes" id="UP000184420">
    <property type="component" value="Unassembled WGS sequence"/>
</dbReference>
<dbReference type="OrthoDB" id="9815702at2"/>
<comment type="subcellular location">
    <subcellularLocation>
        <location evidence="1">Cell membrane</location>
        <topology evidence="1">Multi-pass membrane protein</topology>
    </subcellularLocation>
</comment>
<evidence type="ECO:0000256" key="5">
    <source>
        <dbReference type="ARBA" id="ARBA00023136"/>
    </source>
</evidence>
<evidence type="ECO:0000256" key="6">
    <source>
        <dbReference type="SAM" id="Phobius"/>
    </source>
</evidence>
<dbReference type="PANTHER" id="PTHR30250:SF11">
    <property type="entry name" value="O-ANTIGEN TRANSPORTER-RELATED"/>
    <property type="match status" value="1"/>
</dbReference>
<evidence type="ECO:0000313" key="7">
    <source>
        <dbReference type="EMBL" id="SHM85113.1"/>
    </source>
</evidence>
<dbReference type="EMBL" id="FRBL01000012">
    <property type="protein sequence ID" value="SHM85113.1"/>
    <property type="molecule type" value="Genomic_DNA"/>
</dbReference>
<feature type="transmembrane region" description="Helical" evidence="6">
    <location>
        <begin position="314"/>
        <end position="333"/>
    </location>
</feature>
<feature type="transmembrane region" description="Helical" evidence="6">
    <location>
        <begin position="110"/>
        <end position="132"/>
    </location>
</feature>
<name>A0A1M7M3C4_9BACT</name>
<feature type="transmembrane region" description="Helical" evidence="6">
    <location>
        <begin position="261"/>
        <end position="279"/>
    </location>
</feature>
<keyword evidence="4 6" id="KW-1133">Transmembrane helix</keyword>
<dbReference type="InterPro" id="IPR002797">
    <property type="entry name" value="Polysacc_synth"/>
</dbReference>
<feature type="transmembrane region" description="Helical" evidence="6">
    <location>
        <begin position="198"/>
        <end position="218"/>
    </location>
</feature>
<dbReference type="AlphaFoldDB" id="A0A1M7M3C4"/>
<sequence>MNLTISKLRRKWSDTAVKYRSHAPKKLSGEHKTLLRNFGALSVLQGLNMILPLITLPYVLRIFGAEKYGVIVLANSLLMYFQGFADFSFNITATRDVAIHRHSKRTLSLIYSRVLSTKAILVLFSFLLFLPLVLLVPQFAENKLVFLLTFPALAGYALFPDWFFQGVEEMKVITILSACIKIFFTICIFVFIRKPEDFFWYPLFQALGYIGAGLYAQYLMHTRYQLKFNFIGYARIKEVLRSNFSIFINQFLPNLYNNSTTFLLGILTGTSAVGVYGAAKSLIEAANAGLNILSRVFFPFLNRRSGAFGKFQKLILAAGIALCAGICVLSIPITKIFHLQGKEAVWILCIMAVSVFFMAMYYCYGTNYFIVKRADKLVMKNTLYASITGFVMAFPLIMLFSGVGAAINLAMARGMMGVGLWWKYKNEEK</sequence>
<proteinExistence type="predicted"/>
<evidence type="ECO:0000313" key="8">
    <source>
        <dbReference type="Proteomes" id="UP000184420"/>
    </source>
</evidence>
<keyword evidence="8" id="KW-1185">Reference proteome</keyword>
<keyword evidence="2" id="KW-1003">Cell membrane</keyword>
<reference evidence="7 8" key="1">
    <citation type="submission" date="2016-11" db="EMBL/GenBank/DDBJ databases">
        <authorList>
            <person name="Jaros S."/>
            <person name="Januszkiewicz K."/>
            <person name="Wedrychowicz H."/>
        </authorList>
    </citation>
    <scope>NUCLEOTIDE SEQUENCE [LARGE SCALE GENOMIC DNA]</scope>
    <source>
        <strain evidence="7 8">DSM 27406</strain>
    </source>
</reference>
<dbReference type="PANTHER" id="PTHR30250">
    <property type="entry name" value="PST FAMILY PREDICTED COLANIC ACID TRANSPORTER"/>
    <property type="match status" value="1"/>
</dbReference>
<dbReference type="GO" id="GO:0005886">
    <property type="term" value="C:plasma membrane"/>
    <property type="evidence" value="ECO:0007669"/>
    <property type="project" value="UniProtKB-SubCell"/>
</dbReference>
<protein>
    <submittedName>
        <fullName evidence="7">Polysaccharide transporter, PST family</fullName>
    </submittedName>
</protein>
<feature type="transmembrane region" description="Helical" evidence="6">
    <location>
        <begin position="171"/>
        <end position="192"/>
    </location>
</feature>